<dbReference type="InterPro" id="IPR002575">
    <property type="entry name" value="Aminoglycoside_PTrfase"/>
</dbReference>
<dbReference type="RefSeq" id="WP_042216335.1">
    <property type="nucleotide sequence ID" value="NZ_CP009285.1"/>
</dbReference>
<evidence type="ECO:0000313" key="3">
    <source>
        <dbReference type="Proteomes" id="UP000029518"/>
    </source>
</evidence>
<dbReference type="HOGENOM" id="CLU_905694_0_0_9"/>
<reference evidence="2" key="1">
    <citation type="submission" date="2014-08" db="EMBL/GenBank/DDBJ databases">
        <title>Comparative genomics of the Paenibacillus odorifer group.</title>
        <authorList>
            <person name="den Bakker H.C."/>
            <person name="Tsai Y.-C.Y.-C."/>
            <person name="Martin N."/>
            <person name="Korlach J."/>
            <person name="Wiedmann M."/>
        </authorList>
    </citation>
    <scope>NUCLEOTIDE SEQUENCE [LARGE SCALE GENOMIC DNA]</scope>
    <source>
        <strain evidence="2">DSM 13188</strain>
    </source>
</reference>
<dbReference type="PANTHER" id="PTHR21310:SF15">
    <property type="entry name" value="AMINOGLYCOSIDE PHOSPHOTRANSFERASE DOMAIN-CONTAINING PROTEIN"/>
    <property type="match status" value="1"/>
</dbReference>
<keyword evidence="3" id="KW-1185">Reference proteome</keyword>
<evidence type="ECO:0000259" key="1">
    <source>
        <dbReference type="Pfam" id="PF01636"/>
    </source>
</evidence>
<protein>
    <recommendedName>
        <fullName evidence="1">Aminoglycoside phosphotransferase domain-containing protein</fullName>
    </recommendedName>
</protein>
<dbReference type="Gene3D" id="3.30.200.150">
    <property type="match status" value="1"/>
</dbReference>
<dbReference type="SUPFAM" id="SSF56112">
    <property type="entry name" value="Protein kinase-like (PK-like)"/>
    <property type="match status" value="1"/>
</dbReference>
<gene>
    <name evidence="2" type="ORF">PBOR_25880</name>
</gene>
<name>A0A089LIS7_PAEBO</name>
<feature type="domain" description="Aminoglycoside phosphotransferase" evidence="1">
    <location>
        <begin position="29"/>
        <end position="261"/>
    </location>
</feature>
<dbReference type="EMBL" id="CP009285">
    <property type="protein sequence ID" value="AIQ59995.1"/>
    <property type="molecule type" value="Genomic_DNA"/>
</dbReference>
<accession>A0A089LIS7</accession>
<dbReference type="PANTHER" id="PTHR21310">
    <property type="entry name" value="AMINOGLYCOSIDE PHOSPHOTRANSFERASE-RELATED-RELATED"/>
    <property type="match status" value="1"/>
</dbReference>
<dbReference type="KEGG" id="pbd:PBOR_25880"/>
<dbReference type="AlphaFoldDB" id="A0A089LIS7"/>
<dbReference type="Gene3D" id="3.90.1200.10">
    <property type="match status" value="1"/>
</dbReference>
<dbReference type="InterPro" id="IPR051678">
    <property type="entry name" value="AGP_Transferase"/>
</dbReference>
<proteinExistence type="predicted"/>
<dbReference type="InterPro" id="IPR011009">
    <property type="entry name" value="Kinase-like_dom_sf"/>
</dbReference>
<evidence type="ECO:0000313" key="2">
    <source>
        <dbReference type="EMBL" id="AIQ59995.1"/>
    </source>
</evidence>
<organism evidence="2 3">
    <name type="scientific">Paenibacillus borealis</name>
    <dbReference type="NCBI Taxonomy" id="160799"/>
    <lineage>
        <taxon>Bacteria</taxon>
        <taxon>Bacillati</taxon>
        <taxon>Bacillota</taxon>
        <taxon>Bacilli</taxon>
        <taxon>Bacillales</taxon>
        <taxon>Paenibacillaceae</taxon>
        <taxon>Paenibacillus</taxon>
    </lineage>
</organism>
<dbReference type="OrthoDB" id="2568768at2"/>
<dbReference type="Pfam" id="PF01636">
    <property type="entry name" value="APH"/>
    <property type="match status" value="1"/>
</dbReference>
<sequence>MTAYEKAKLEIAEVENVLKQHFGAGPFRVTPVEGGNLSSVFSFEHERQDYIIKFSDMEGAYDTEGFVANLLTSQGIPFAKCLGQGKAGPLSYSISERIRGGNLVDCSDREKSSLLPELIGILTRMNHAGLGATSGFGWIQPSGAGTYPAWREYIISFFAEDQTGTFWEGWHSLFTATCLEKDVFEECYHRLLAYAEYNEPHRYFIHGDFQPWNILSDGRQITGIIDGNFAYGDFLVDLATLEGNLGELDVVQAYQEYQHREGIIIPDFQERLTGARYFKGLDALRFYAKMGWDDAYRQLRDYLLQLPE</sequence>
<dbReference type="Proteomes" id="UP000029518">
    <property type="component" value="Chromosome"/>
</dbReference>